<accession>A0A6B1IPK3</accession>
<dbReference type="Proteomes" id="UP000460194">
    <property type="component" value="Unassembled WGS sequence"/>
</dbReference>
<dbReference type="Pfam" id="PF03009">
    <property type="entry name" value="GDPD"/>
    <property type="match status" value="1"/>
</dbReference>
<evidence type="ECO:0000313" key="2">
    <source>
        <dbReference type="EMBL" id="MYL17660.1"/>
    </source>
</evidence>
<dbReference type="PROSITE" id="PS51704">
    <property type="entry name" value="GP_PDE"/>
    <property type="match status" value="1"/>
</dbReference>
<comment type="caution">
    <text evidence="2">The sequence shown here is derived from an EMBL/GenBank/DDBJ whole genome shotgun (WGS) entry which is preliminary data.</text>
</comment>
<dbReference type="EMBL" id="WMEO01000027">
    <property type="protein sequence ID" value="MYL17660.1"/>
    <property type="molecule type" value="Genomic_DNA"/>
</dbReference>
<proteinExistence type="predicted"/>
<reference evidence="2 3" key="1">
    <citation type="submission" date="2019-11" db="EMBL/GenBank/DDBJ databases">
        <title>Genome sequences of 17 halophilic strains isolated from different environments.</title>
        <authorList>
            <person name="Furrow R.E."/>
        </authorList>
    </citation>
    <scope>NUCLEOTIDE SEQUENCE [LARGE SCALE GENOMIC DNA]</scope>
    <source>
        <strain evidence="2 3">22517_05_Cabo</strain>
    </source>
</reference>
<sequence length="237" mass="26049">MTAHRGYRDVFPQNTVAAVSGAARLGVDRIEIDLEATSDGEIVVFHDARLDDLTDETGLVAETPSEVVRNAEVLDSGETIPTLAETLSATRPPVTMNLEFKDRGPLSWEEFAKRTLDVAYQYPGAFYASSFDHDAIRAVREIDPSVDVAPIFGSDTDENLAVARELDAEALNCSTGVLDEELVETAHEEGRAVNVWTIDSWREAKTPIELGVDGLIADYPQMATFGNDEDLRGYRDR</sequence>
<gene>
    <name evidence="2" type="ORF">GLW36_13535</name>
</gene>
<dbReference type="PANTHER" id="PTHR46211:SF14">
    <property type="entry name" value="GLYCEROPHOSPHODIESTER PHOSPHODIESTERASE"/>
    <property type="match status" value="1"/>
</dbReference>
<protein>
    <submittedName>
        <fullName evidence="2">Glycerophosphodiester phosphodiesterase</fullName>
    </submittedName>
</protein>
<dbReference type="InterPro" id="IPR017946">
    <property type="entry name" value="PLC-like_Pdiesterase_TIM-brl"/>
</dbReference>
<dbReference type="GO" id="GO:0006629">
    <property type="term" value="P:lipid metabolic process"/>
    <property type="evidence" value="ECO:0007669"/>
    <property type="project" value="InterPro"/>
</dbReference>
<dbReference type="InterPro" id="IPR030395">
    <property type="entry name" value="GP_PDE_dom"/>
</dbReference>
<dbReference type="AlphaFoldDB" id="A0A6B1IPK3"/>
<evidence type="ECO:0000313" key="3">
    <source>
        <dbReference type="Proteomes" id="UP000460194"/>
    </source>
</evidence>
<dbReference type="GO" id="GO:0008081">
    <property type="term" value="F:phosphoric diester hydrolase activity"/>
    <property type="evidence" value="ECO:0007669"/>
    <property type="project" value="InterPro"/>
</dbReference>
<feature type="domain" description="GP-PDE" evidence="1">
    <location>
        <begin position="1"/>
        <end position="227"/>
    </location>
</feature>
<dbReference type="SUPFAM" id="SSF51695">
    <property type="entry name" value="PLC-like phosphodiesterases"/>
    <property type="match status" value="1"/>
</dbReference>
<organism evidence="2 3">
    <name type="scientific">Halorubrum distributum</name>
    <dbReference type="NCBI Taxonomy" id="29283"/>
    <lineage>
        <taxon>Archaea</taxon>
        <taxon>Methanobacteriati</taxon>
        <taxon>Methanobacteriota</taxon>
        <taxon>Stenosarchaea group</taxon>
        <taxon>Halobacteria</taxon>
        <taxon>Halobacteriales</taxon>
        <taxon>Haloferacaceae</taxon>
        <taxon>Halorubrum</taxon>
        <taxon>Halorubrum distributum group</taxon>
    </lineage>
</organism>
<name>A0A6B1IPK3_9EURY</name>
<dbReference type="CDD" id="cd08556">
    <property type="entry name" value="GDPD"/>
    <property type="match status" value="1"/>
</dbReference>
<dbReference type="PANTHER" id="PTHR46211">
    <property type="entry name" value="GLYCEROPHOSPHORYL DIESTER PHOSPHODIESTERASE"/>
    <property type="match status" value="1"/>
</dbReference>
<dbReference type="Gene3D" id="3.20.20.190">
    <property type="entry name" value="Phosphatidylinositol (PI) phosphodiesterase"/>
    <property type="match status" value="1"/>
</dbReference>
<evidence type="ECO:0000259" key="1">
    <source>
        <dbReference type="PROSITE" id="PS51704"/>
    </source>
</evidence>